<gene>
    <name evidence="1" type="ORF">AQJ54_38000</name>
</gene>
<reference evidence="1 2" key="1">
    <citation type="submission" date="2015-10" db="EMBL/GenBank/DDBJ databases">
        <title>Draft genome sequence of Streptomyces griseorubiginosus DSM 40469, type strain for the species Streptomyces griseorubiginosus.</title>
        <authorList>
            <person name="Ruckert C."/>
            <person name="Winkler A."/>
            <person name="Kalinowski J."/>
            <person name="Kampfer P."/>
            <person name="Glaeser S."/>
        </authorList>
    </citation>
    <scope>NUCLEOTIDE SEQUENCE [LARGE SCALE GENOMIC DNA]</scope>
    <source>
        <strain evidence="1 2">DSM 40469</strain>
    </source>
</reference>
<sequence>MGGVRGAGAVSRAILGGGATAVHQEPTMSAQPEHGWGAMPLPEIRTVNDLRSALSRYGFPGDRERFEEELAAAIGASPTNDFEGAAAVVRAYRHRVLIRNSPEIMTALEDTRGGGGRT</sequence>
<comment type="caution">
    <text evidence="1">The sequence shown here is derived from an EMBL/GenBank/DDBJ whole genome shotgun (WGS) entry which is preliminary data.</text>
</comment>
<proteinExistence type="predicted"/>
<accession>A0A117QXX4</accession>
<name>A0A117QXX4_9ACTN</name>
<evidence type="ECO:0000313" key="2">
    <source>
        <dbReference type="Proteomes" id="UP000054375"/>
    </source>
</evidence>
<dbReference type="AlphaFoldDB" id="A0A117QXX4"/>
<organism evidence="1 2">
    <name type="scientific">Streptomyces griseorubiginosus</name>
    <dbReference type="NCBI Taxonomy" id="67304"/>
    <lineage>
        <taxon>Bacteria</taxon>
        <taxon>Bacillati</taxon>
        <taxon>Actinomycetota</taxon>
        <taxon>Actinomycetes</taxon>
        <taxon>Kitasatosporales</taxon>
        <taxon>Streptomycetaceae</taxon>
        <taxon>Streptomyces</taxon>
    </lineage>
</organism>
<evidence type="ECO:0000313" key="1">
    <source>
        <dbReference type="EMBL" id="KUN60268.1"/>
    </source>
</evidence>
<keyword evidence="2" id="KW-1185">Reference proteome</keyword>
<dbReference type="Proteomes" id="UP000054375">
    <property type="component" value="Unassembled WGS sequence"/>
</dbReference>
<dbReference type="EMBL" id="LMWV01000032">
    <property type="protein sequence ID" value="KUN60268.1"/>
    <property type="molecule type" value="Genomic_DNA"/>
</dbReference>
<protein>
    <submittedName>
        <fullName evidence="1">Uncharacterized protein</fullName>
    </submittedName>
</protein>